<reference evidence="1 2" key="2">
    <citation type="journal article" date="2004" name="Nature">
        <title>Finishing the euchromatic sequence of the human genome.</title>
        <authorList>
            <consortium name="International Human Genome Sequencing Consortium"/>
        </authorList>
    </citation>
    <scope>NUCLEOTIDE SEQUENCE [LARGE SCALE GENOMIC DNA]</scope>
</reference>
<reference evidence="1 2" key="3">
    <citation type="journal article" date="2006" name="Nature">
        <title>DNA sequence and analysis of human chromosome 8.</title>
        <authorList>
            <person name="Nusbaum C."/>
            <person name="Mikkelsen T.S."/>
            <person name="Zody M.C."/>
            <person name="Asakawa S."/>
            <person name="Taudien S."/>
            <person name="Garber M."/>
            <person name="Kodira C.D."/>
            <person name="Schueler M.G."/>
            <person name="Shimizu A."/>
            <person name="Whittaker C.A."/>
            <person name="Chang J.L."/>
            <person name="Cuomo C.A."/>
            <person name="Dewar K."/>
            <person name="FitzGerald M.G."/>
            <person name="Yang X."/>
            <person name="Allen N.R."/>
            <person name="Anderson S."/>
            <person name="Asakawa T."/>
            <person name="Blechschmidt K."/>
            <person name="Bloom T."/>
            <person name="Borowsky M.L."/>
            <person name="Butler J."/>
            <person name="Cook A."/>
            <person name="Corum B."/>
            <person name="DeArellano K."/>
            <person name="DeCaprio D."/>
            <person name="Dooley K.T."/>
            <person name="Dorris L.III."/>
            <person name="Engels R."/>
            <person name="Glockner G."/>
            <person name="Hafez N."/>
            <person name="Hagopian D.S."/>
            <person name="Hall J.L."/>
            <person name="Ishikawa S.K."/>
            <person name="Jaffe D.B."/>
            <person name="Kamat A."/>
            <person name="Kudoh J."/>
            <person name="Lehmann R."/>
            <person name="Lokitsang T."/>
            <person name="Macdonald P."/>
            <person name="Major J.E."/>
            <person name="Matthews C.D."/>
            <person name="Mauceli E."/>
            <person name="Menzel U."/>
            <person name="Mihalev A.H."/>
            <person name="Minoshima S."/>
            <person name="Murayama Y."/>
            <person name="Naylor J.W."/>
            <person name="Nicol R."/>
            <person name="Nguyen C."/>
            <person name="O'Leary S.B."/>
            <person name="O'Neill K."/>
            <person name="Parker S.C."/>
            <person name="Polley A."/>
            <person name="Raymond C.K."/>
            <person name="Reichwald K."/>
            <person name="Rodriguez J."/>
            <person name="Sasaki T."/>
            <person name="Schilhabel M."/>
            <person name="Siddiqui R."/>
            <person name="Smith C.L."/>
            <person name="Sneddon T.P."/>
            <person name="Talamas J.A."/>
            <person name="Tenzin P."/>
            <person name="Topham K."/>
            <person name="Venkataraman V."/>
            <person name="Wen G."/>
            <person name="Yamazaki S."/>
            <person name="Young S.K."/>
            <person name="Zeng Q."/>
            <person name="Zimmer A.R."/>
            <person name="Rosenthal A."/>
            <person name="Birren B.W."/>
            <person name="Platzer M."/>
            <person name="Shimizu N."/>
            <person name="Lander E.S."/>
        </authorList>
    </citation>
    <scope>NUCLEOTIDE SEQUENCE [LARGE SCALE GENOMIC DNA]</scope>
</reference>
<gene>
    <name evidence="1" type="primary">CHRNB3</name>
</gene>
<dbReference type="HGNC" id="HGNC:1963">
    <property type="gene designation" value="CHRNB3"/>
</dbReference>
<dbReference type="VEuPathDB" id="HostDB:ENSG00000147432"/>
<dbReference type="Proteomes" id="UP000005640">
    <property type="component" value="Chromosome 8"/>
</dbReference>
<dbReference type="ChiTaRS" id="CHRNB3">
    <property type="organism name" value="human"/>
</dbReference>
<evidence type="ECO:0000313" key="1">
    <source>
        <dbReference type="Ensembl" id="ENSP00000433913.1"/>
    </source>
</evidence>
<reference evidence="1" key="4">
    <citation type="submission" date="2025-08" db="UniProtKB">
        <authorList>
            <consortium name="Ensembl"/>
        </authorList>
    </citation>
    <scope>IDENTIFICATION</scope>
</reference>
<evidence type="ECO:0000313" key="2">
    <source>
        <dbReference type="Proteomes" id="UP000005640"/>
    </source>
</evidence>
<reference evidence="1 2" key="1">
    <citation type="journal article" date="2001" name="Nature">
        <title>Initial sequencing and analysis of the human genome.</title>
        <authorList>
            <consortium name="International Human Genome Sequencing Consortium"/>
            <person name="Lander E.S."/>
            <person name="Linton L.M."/>
            <person name="Birren B."/>
            <person name="Nusbaum C."/>
            <person name="Zody M.C."/>
            <person name="Baldwin J."/>
            <person name="Devon K."/>
            <person name="Dewar K."/>
            <person name="Doyle M."/>
            <person name="FitzHugh W."/>
            <person name="Funke R."/>
            <person name="Gage D."/>
            <person name="Harris K."/>
            <person name="Heaford A."/>
            <person name="Howland J."/>
            <person name="Kann L."/>
            <person name="Lehoczky J."/>
            <person name="LeVine R."/>
            <person name="McEwan P."/>
            <person name="McKernan K."/>
            <person name="Meldrim J."/>
            <person name="Mesirov J.P."/>
            <person name="Miranda C."/>
            <person name="Morris W."/>
            <person name="Naylor J."/>
            <person name="Raymond C."/>
            <person name="Rosetti M."/>
            <person name="Santos R."/>
            <person name="Sheridan A."/>
            <person name="Sougnez C."/>
            <person name="Stange-Thomann N."/>
            <person name="Stojanovic N."/>
            <person name="Subramanian A."/>
            <person name="Wyman D."/>
            <person name="Rogers J."/>
            <person name="Sulston J."/>
            <person name="Ainscough R."/>
            <person name="Beck S."/>
            <person name="Bentley D."/>
            <person name="Burton J."/>
            <person name="Clee C."/>
            <person name="Carter N."/>
            <person name="Coulson A."/>
            <person name="Deadman R."/>
            <person name="Deloukas P."/>
            <person name="Dunham A."/>
            <person name="Dunham I."/>
            <person name="Durbin R."/>
            <person name="French L."/>
            <person name="Grafham D."/>
            <person name="Gregory S."/>
            <person name="Hubbard T."/>
            <person name="Humphray S."/>
            <person name="Hunt A."/>
            <person name="Jones M."/>
            <person name="Lloyd C."/>
            <person name="McMurray A."/>
            <person name="Matthews L."/>
            <person name="Mercer S."/>
            <person name="Milne S."/>
            <person name="Mullikin J.C."/>
            <person name="Mungall A."/>
            <person name="Plumb R."/>
            <person name="Ross M."/>
            <person name="Shownkeen R."/>
            <person name="Sims S."/>
            <person name="Waterston R.H."/>
            <person name="Wilson R.K."/>
            <person name="Hillier L.W."/>
            <person name="McPherson J.D."/>
            <person name="Marra M.A."/>
            <person name="Mardis E.R."/>
            <person name="Fulton L.A."/>
            <person name="Chinwalla A.T."/>
            <person name="Pepin K.H."/>
            <person name="Gish W.R."/>
            <person name="Chissoe S.L."/>
            <person name="Wendl M.C."/>
            <person name="Delehaunty K.D."/>
            <person name="Miner T.L."/>
            <person name="Delehaunty A."/>
            <person name="Kramer J.B."/>
            <person name="Cook L.L."/>
            <person name="Fulton R.S."/>
            <person name="Johnson D.L."/>
            <person name="Minx P.J."/>
            <person name="Clifton S.W."/>
            <person name="Hawkins T."/>
            <person name="Branscomb E."/>
            <person name="Predki P."/>
            <person name="Richardson P."/>
            <person name="Wenning S."/>
            <person name="Slezak T."/>
            <person name="Doggett N."/>
            <person name="Cheng J.F."/>
            <person name="Olsen A."/>
            <person name="Lucas S."/>
            <person name="Elkin C."/>
            <person name="Uberbacher E."/>
            <person name="Frazier M."/>
            <person name="Gibbs R.A."/>
            <person name="Muzny D.M."/>
            <person name="Scherer S.E."/>
            <person name="Bouck J.B."/>
            <person name="Sodergren E.J."/>
            <person name="Worley K.C."/>
            <person name="Rives C.M."/>
            <person name="Gorrell J.H."/>
            <person name="Metzker M.L."/>
            <person name="Naylor S.L."/>
            <person name="Kucherlapati R.S."/>
            <person name="Nelson D.L."/>
            <person name="Weinstock G.M."/>
            <person name="Sakaki Y."/>
            <person name="Fujiyama A."/>
            <person name="Hattori M."/>
            <person name="Yada T."/>
            <person name="Toyoda A."/>
            <person name="Itoh T."/>
            <person name="Kawagoe C."/>
            <person name="Watanabe H."/>
            <person name="Totoki Y."/>
            <person name="Taylor T."/>
            <person name="Weissenbach J."/>
            <person name="Heilig R."/>
            <person name="Saurin W."/>
            <person name="Artiguenave F."/>
            <person name="Brottier P."/>
            <person name="Bruls T."/>
            <person name="Pelletier E."/>
            <person name="Robert C."/>
            <person name="Wincker P."/>
            <person name="Smith D.R."/>
            <person name="Doucette-Stamm L."/>
            <person name="Rubenfield M."/>
            <person name="Weinstock K."/>
            <person name="Lee H.M."/>
            <person name="Dubois J."/>
            <person name="Rosenthal A."/>
            <person name="Platzer M."/>
            <person name="Nyakatura G."/>
            <person name="Taudien S."/>
            <person name="Rump A."/>
            <person name="Yang H."/>
            <person name="Yu J."/>
            <person name="Wang J."/>
            <person name="Huang G."/>
            <person name="Gu J."/>
            <person name="Hood L."/>
            <person name="Rowen L."/>
            <person name="Madan A."/>
            <person name="Qin S."/>
            <person name="Davis R.W."/>
            <person name="Federspiel N.A."/>
            <person name="Abola A.P."/>
            <person name="Proctor M.J."/>
            <person name="Myers R.M."/>
            <person name="Schmutz J."/>
            <person name="Dickson M."/>
            <person name="Grimwood J."/>
            <person name="Cox D.R."/>
            <person name="Olson M.V."/>
            <person name="Kaul R."/>
            <person name="Raymond C."/>
            <person name="Shimizu N."/>
            <person name="Kawasaki K."/>
            <person name="Minoshima S."/>
            <person name="Evans G.A."/>
            <person name="Athanasiou M."/>
            <person name="Schultz R."/>
            <person name="Roe B.A."/>
            <person name="Chen F."/>
            <person name="Pan H."/>
            <person name="Ramser J."/>
            <person name="Lehrach H."/>
            <person name="Reinhardt R."/>
            <person name="McCombie W.R."/>
            <person name="de la Bastide M."/>
            <person name="Dedhia N."/>
            <person name="Blocker H."/>
            <person name="Hornischer K."/>
            <person name="Nordsiek G."/>
            <person name="Agarwala R."/>
            <person name="Aravind L."/>
            <person name="Bailey J.A."/>
            <person name="Bateman A."/>
            <person name="Batzoglou S."/>
            <person name="Birney E."/>
            <person name="Bork P."/>
            <person name="Brown D.G."/>
            <person name="Burge C.B."/>
            <person name="Cerutti L."/>
            <person name="Chen H.C."/>
            <person name="Church D."/>
            <person name="Clamp M."/>
            <person name="Copley R.R."/>
            <person name="Doerks T."/>
            <person name="Eddy S.R."/>
            <person name="Eichler E.E."/>
            <person name="Furey T.S."/>
            <person name="Galagan J."/>
            <person name="Gilbert J.G."/>
            <person name="Harmon C."/>
            <person name="Hayashizaki Y."/>
            <person name="Haussler D."/>
            <person name="Hermjakob H."/>
            <person name="Hokamp K."/>
            <person name="Jang W."/>
            <person name="Johnson L.S."/>
            <person name="Jones T.A."/>
            <person name="Kasif S."/>
            <person name="Kaspryzk A."/>
            <person name="Kennedy S."/>
            <person name="Kent W.J."/>
            <person name="Kitts P."/>
            <person name="Koonin E.V."/>
            <person name="Korf I."/>
            <person name="Kulp D."/>
            <person name="Lancet D."/>
            <person name="Lowe T.M."/>
            <person name="McLysaght A."/>
            <person name="Mikkelsen T."/>
            <person name="Moran J.V."/>
            <person name="Mulder N."/>
            <person name="Pollara V.J."/>
            <person name="Ponting C.P."/>
            <person name="Schuler G."/>
            <person name="Schultz J."/>
            <person name="Slater G."/>
            <person name="Smit A.F."/>
            <person name="Stupka E."/>
            <person name="Szustakowski J."/>
            <person name="Thierry-Mieg D."/>
            <person name="Thierry-Mieg J."/>
            <person name="Wagner L."/>
            <person name="Wallis J."/>
            <person name="Wheeler R."/>
            <person name="Williams A."/>
            <person name="Wolf Y.I."/>
            <person name="Wolfe K.H."/>
            <person name="Yang S.P."/>
            <person name="Yeh R.F."/>
            <person name="Collins F."/>
            <person name="Guyer M.S."/>
            <person name="Peterson J."/>
            <person name="Felsenfeld A."/>
            <person name="Wetterstrand K.A."/>
            <person name="Patrinos A."/>
            <person name="Morgan M.J."/>
            <person name="de Jong P."/>
            <person name="Catanese J.J."/>
            <person name="Osoegawa K."/>
            <person name="Shizuya H."/>
            <person name="Choi S."/>
            <person name="Chen Y.J."/>
        </authorList>
    </citation>
    <scope>NUCLEOTIDE SEQUENCE [LARGE SCALE GENOMIC DNA]</scope>
</reference>
<sequence>MTTNVWLKQ</sequence>
<organism evidence="1 2">
    <name type="scientific">Homo sapiens</name>
    <name type="common">Human</name>
    <dbReference type="NCBI Taxonomy" id="9606"/>
    <lineage>
        <taxon>Eukaryota</taxon>
        <taxon>Metazoa</taxon>
        <taxon>Chordata</taxon>
        <taxon>Craniata</taxon>
        <taxon>Vertebrata</taxon>
        <taxon>Euteleostomi</taxon>
        <taxon>Mammalia</taxon>
        <taxon>Eutheria</taxon>
        <taxon>Euarchontoglires</taxon>
        <taxon>Primates</taxon>
        <taxon>Haplorrhini</taxon>
        <taxon>Catarrhini</taxon>
        <taxon>Hominidae</taxon>
        <taxon>Homo</taxon>
    </lineage>
</organism>
<dbReference type="Antibodypedia" id="11480">
    <property type="antibodies" value="171 antibodies from 32 providers"/>
</dbReference>
<dbReference type="EMBL" id="AC087533">
    <property type="status" value="NOT_ANNOTATED_CDS"/>
    <property type="molecule type" value="Genomic_DNA"/>
</dbReference>
<dbReference type="Bgee" id="ENSG00000147432">
    <property type="expression patterns" value="Expressed in male germ line stem cell (sensu Vertebrata) in testis and 59 other cell types or tissues"/>
</dbReference>
<dbReference type="Ensembl" id="ENST00000534391.1">
    <property type="protein sequence ID" value="ENSP00000433913.1"/>
    <property type="gene ID" value="ENSG00000147432.7"/>
</dbReference>
<dbReference type="EMBL" id="AC090739">
    <property type="status" value="NOT_ANNOTATED_CDS"/>
    <property type="molecule type" value="Genomic_DNA"/>
</dbReference>
<dbReference type="OrthoDB" id="5975154at2759"/>
<dbReference type="GeneTree" id="ENSGT00940000156892"/>
<feature type="non-terminal residue" evidence="1">
    <location>
        <position position="9"/>
    </location>
</feature>
<keyword evidence="2" id="KW-1185">Reference proteome</keyword>
<protein>
    <submittedName>
        <fullName evidence="1">Cholinergic receptor nicotinic beta 3 subunit</fullName>
    </submittedName>
</protein>
<dbReference type="OpenTargets" id="ENSG00000147432"/>
<reference evidence="1" key="5">
    <citation type="submission" date="2025-09" db="UniProtKB">
        <authorList>
            <consortium name="Ensembl"/>
        </authorList>
    </citation>
    <scope>IDENTIFICATION</scope>
</reference>
<dbReference type="ExpressionAtlas" id="A0A1D5RMT8">
    <property type="expression patterns" value="baseline and differential"/>
</dbReference>
<accession>A0A1D5RMT8</accession>
<dbReference type="EMBL" id="AC103843">
    <property type="status" value="NOT_ANNOTATED_CDS"/>
    <property type="molecule type" value="Genomic_DNA"/>
</dbReference>
<name>A0A1D5RMT8_HUMAN</name>
<proteinExistence type="predicted"/>